<evidence type="ECO:0000313" key="2">
    <source>
        <dbReference type="Proteomes" id="UP000634136"/>
    </source>
</evidence>
<name>A0A834SYR6_9FABA</name>
<organism evidence="1 2">
    <name type="scientific">Senna tora</name>
    <dbReference type="NCBI Taxonomy" id="362788"/>
    <lineage>
        <taxon>Eukaryota</taxon>
        <taxon>Viridiplantae</taxon>
        <taxon>Streptophyta</taxon>
        <taxon>Embryophyta</taxon>
        <taxon>Tracheophyta</taxon>
        <taxon>Spermatophyta</taxon>
        <taxon>Magnoliopsida</taxon>
        <taxon>eudicotyledons</taxon>
        <taxon>Gunneridae</taxon>
        <taxon>Pentapetalae</taxon>
        <taxon>rosids</taxon>
        <taxon>fabids</taxon>
        <taxon>Fabales</taxon>
        <taxon>Fabaceae</taxon>
        <taxon>Caesalpinioideae</taxon>
        <taxon>Cassia clade</taxon>
        <taxon>Senna</taxon>
    </lineage>
</organism>
<proteinExistence type="predicted"/>
<keyword evidence="2" id="KW-1185">Reference proteome</keyword>
<accession>A0A834SYR6</accession>
<sequence length="23" mass="2592">MNKTTTITGLTFATFADDLMENR</sequence>
<dbReference type="Proteomes" id="UP000634136">
    <property type="component" value="Unassembled WGS sequence"/>
</dbReference>
<evidence type="ECO:0000313" key="1">
    <source>
        <dbReference type="EMBL" id="KAF7811380.1"/>
    </source>
</evidence>
<comment type="caution">
    <text evidence="1">The sequence shown here is derived from an EMBL/GenBank/DDBJ whole genome shotgun (WGS) entry which is preliminary data.</text>
</comment>
<protein>
    <submittedName>
        <fullName evidence="1">Uncharacterized protein</fullName>
    </submittedName>
</protein>
<dbReference type="EMBL" id="JAAIUW010000010">
    <property type="protein sequence ID" value="KAF7811380.1"/>
    <property type="molecule type" value="Genomic_DNA"/>
</dbReference>
<dbReference type="AlphaFoldDB" id="A0A834SYR6"/>
<gene>
    <name evidence="1" type="ORF">G2W53_032356</name>
</gene>
<reference evidence="1" key="1">
    <citation type="submission" date="2020-09" db="EMBL/GenBank/DDBJ databases">
        <title>Genome-Enabled Discovery of Anthraquinone Biosynthesis in Senna tora.</title>
        <authorList>
            <person name="Kang S.-H."/>
            <person name="Pandey R.P."/>
            <person name="Lee C.-M."/>
            <person name="Sim J.-S."/>
            <person name="Jeong J.-T."/>
            <person name="Choi B.-S."/>
            <person name="Jung M."/>
            <person name="Ginzburg D."/>
            <person name="Zhao K."/>
            <person name="Won S.Y."/>
            <person name="Oh T.-J."/>
            <person name="Yu Y."/>
            <person name="Kim N.-H."/>
            <person name="Lee O.R."/>
            <person name="Lee T.-H."/>
            <person name="Bashyal P."/>
            <person name="Kim T.-S."/>
            <person name="Lee W.-H."/>
            <person name="Kawkins C."/>
            <person name="Kim C.-K."/>
            <person name="Kim J.S."/>
            <person name="Ahn B.O."/>
            <person name="Rhee S.Y."/>
            <person name="Sohng J.K."/>
        </authorList>
    </citation>
    <scope>NUCLEOTIDE SEQUENCE</scope>
    <source>
        <tissue evidence="1">Leaf</tissue>
    </source>
</reference>